<dbReference type="GO" id="GO:0009279">
    <property type="term" value="C:cell outer membrane"/>
    <property type="evidence" value="ECO:0007669"/>
    <property type="project" value="UniProtKB-SubCell"/>
</dbReference>
<dbReference type="Pfam" id="PF14322">
    <property type="entry name" value="SusD-like_3"/>
    <property type="match status" value="1"/>
</dbReference>
<dbReference type="SUPFAM" id="SSF48452">
    <property type="entry name" value="TPR-like"/>
    <property type="match status" value="1"/>
</dbReference>
<protein>
    <submittedName>
        <fullName evidence="8">Membrane protein</fullName>
    </submittedName>
</protein>
<organism evidence="8 9">
    <name type="scientific">Persicitalea jodogahamensis</name>
    <dbReference type="NCBI Taxonomy" id="402147"/>
    <lineage>
        <taxon>Bacteria</taxon>
        <taxon>Pseudomonadati</taxon>
        <taxon>Bacteroidota</taxon>
        <taxon>Cytophagia</taxon>
        <taxon>Cytophagales</taxon>
        <taxon>Spirosomataceae</taxon>
        <taxon>Persicitalea</taxon>
    </lineage>
</organism>
<comment type="subcellular location">
    <subcellularLocation>
        <location evidence="1">Cell outer membrane</location>
    </subcellularLocation>
</comment>
<accession>A0A8J3DBR2</accession>
<keyword evidence="3" id="KW-0732">Signal</keyword>
<proteinExistence type="inferred from homology"/>
<dbReference type="PROSITE" id="PS51257">
    <property type="entry name" value="PROKAR_LIPOPROTEIN"/>
    <property type="match status" value="1"/>
</dbReference>
<keyword evidence="4" id="KW-0472">Membrane</keyword>
<evidence type="ECO:0000313" key="8">
    <source>
        <dbReference type="EMBL" id="GHB86550.1"/>
    </source>
</evidence>
<feature type="domain" description="RagB/SusD" evidence="6">
    <location>
        <begin position="234"/>
        <end position="514"/>
    </location>
</feature>
<dbReference type="AlphaFoldDB" id="A0A8J3DBR2"/>
<keyword evidence="9" id="KW-1185">Reference proteome</keyword>
<dbReference type="Pfam" id="PF07980">
    <property type="entry name" value="SusD_RagB"/>
    <property type="match status" value="1"/>
</dbReference>
<evidence type="ECO:0000256" key="1">
    <source>
        <dbReference type="ARBA" id="ARBA00004442"/>
    </source>
</evidence>
<evidence type="ECO:0000256" key="2">
    <source>
        <dbReference type="ARBA" id="ARBA00006275"/>
    </source>
</evidence>
<evidence type="ECO:0000256" key="4">
    <source>
        <dbReference type="ARBA" id="ARBA00023136"/>
    </source>
</evidence>
<dbReference type="InterPro" id="IPR033985">
    <property type="entry name" value="SusD-like_N"/>
</dbReference>
<keyword evidence="5" id="KW-0998">Cell outer membrane</keyword>
<dbReference type="InterPro" id="IPR011990">
    <property type="entry name" value="TPR-like_helical_dom_sf"/>
</dbReference>
<sequence length="514" mass="57953">MNSKLYKVLAVVGVLLVTACDRKLDISPTQELENEFFVDQQRMQAGVTAVYAKITDLYGYNANNPRHKIWLLPGDDLRANNPRPMDTFKGLTGADSDVNFVWSRLYQLVSRANTMLQKIEENPQVYTEEATKKYNTGEMLFLRSWAFFKLWSWWGKAPVITDRIVGLENVYKGPSEGMEMLNQAIADLEKAASLLPESWPAPQAGRVTRNAANGMLVKCYVTRANFSGNNTDDHKKAIAAFEKISSATQLVDHFGKNFDYRFENNQESLFEFQASLKTAENPWLDNDFTDAVGTMGAYYKHFLDDFTNQGTLVAPTQKLVEAFDPADPRVAETFEKTGAAAWTFNGGYKMLKYVKDERNKFAGIANINSINNTRILRYADVKLLAAEAYLQTGQLAQALKQVNDIRQRARSSTSDGTRAAQPADLAAVSMQDIMNERFRELAGEEGHRWNDLRRWHKAGFIDLASWEKTKFGFPNNYSGDLFGFNAATNMLMPIPTSELDNNPEMLKSGQNPGY</sequence>
<dbReference type="InterPro" id="IPR012944">
    <property type="entry name" value="SusD_RagB_dom"/>
</dbReference>
<reference evidence="8 9" key="1">
    <citation type="journal article" date="2014" name="Int. J. Syst. Evol. Microbiol.">
        <title>Complete genome sequence of Corynebacterium casei LMG S-19264T (=DSM 44701T), isolated from a smear-ripened cheese.</title>
        <authorList>
            <consortium name="US DOE Joint Genome Institute (JGI-PGF)"/>
            <person name="Walter F."/>
            <person name="Albersmeier A."/>
            <person name="Kalinowski J."/>
            <person name="Ruckert C."/>
        </authorList>
    </citation>
    <scope>NUCLEOTIDE SEQUENCE [LARGE SCALE GENOMIC DNA]</scope>
    <source>
        <strain evidence="8 9">KCTC 12866</strain>
    </source>
</reference>
<evidence type="ECO:0000313" key="9">
    <source>
        <dbReference type="Proteomes" id="UP000598271"/>
    </source>
</evidence>
<dbReference type="RefSeq" id="WP_189568293.1">
    <property type="nucleotide sequence ID" value="NZ_BMXF01000007.1"/>
</dbReference>
<feature type="domain" description="SusD-like N-terminal" evidence="7">
    <location>
        <begin position="94"/>
        <end position="220"/>
    </location>
</feature>
<evidence type="ECO:0000256" key="5">
    <source>
        <dbReference type="ARBA" id="ARBA00023237"/>
    </source>
</evidence>
<dbReference type="EMBL" id="BMXF01000007">
    <property type="protein sequence ID" value="GHB86550.1"/>
    <property type="molecule type" value="Genomic_DNA"/>
</dbReference>
<dbReference type="Proteomes" id="UP000598271">
    <property type="component" value="Unassembled WGS sequence"/>
</dbReference>
<evidence type="ECO:0000259" key="6">
    <source>
        <dbReference type="Pfam" id="PF07980"/>
    </source>
</evidence>
<evidence type="ECO:0000259" key="7">
    <source>
        <dbReference type="Pfam" id="PF14322"/>
    </source>
</evidence>
<name>A0A8J3DBR2_9BACT</name>
<comment type="similarity">
    <text evidence="2">Belongs to the SusD family.</text>
</comment>
<comment type="caution">
    <text evidence="8">The sequence shown here is derived from an EMBL/GenBank/DDBJ whole genome shotgun (WGS) entry which is preliminary data.</text>
</comment>
<dbReference type="Gene3D" id="1.25.40.390">
    <property type="match status" value="1"/>
</dbReference>
<evidence type="ECO:0000256" key="3">
    <source>
        <dbReference type="ARBA" id="ARBA00022729"/>
    </source>
</evidence>
<gene>
    <name evidence="8" type="ORF">GCM10007390_47670</name>
</gene>